<dbReference type="EMBL" id="AGXA01000017">
    <property type="protein sequence ID" value="EKU93657.1"/>
    <property type="molecule type" value="Genomic_DNA"/>
</dbReference>
<evidence type="ECO:0000313" key="3">
    <source>
        <dbReference type="Proteomes" id="UP000009875"/>
    </source>
</evidence>
<reference evidence="2 3" key="1">
    <citation type="submission" date="2012-09" db="EMBL/GenBank/DDBJ databases">
        <title>The Genome Sequence of Alloiococcus otitis ATCC 51267.</title>
        <authorList>
            <consortium name="The Broad Institute Genome Sequencing Platform"/>
            <person name="Earl A."/>
            <person name="Ward D."/>
            <person name="Feldgarden M."/>
            <person name="Gevers D."/>
            <person name="Huys G."/>
            <person name="Walker B."/>
            <person name="Young S.K."/>
            <person name="Zeng Q."/>
            <person name="Gargeya S."/>
            <person name="Fitzgerald M."/>
            <person name="Haas B."/>
            <person name="Abouelleil A."/>
            <person name="Alvarado L."/>
            <person name="Arachchi H.M."/>
            <person name="Berlin A.M."/>
            <person name="Chapman S.B."/>
            <person name="Goldberg J."/>
            <person name="Griggs A."/>
            <person name="Gujja S."/>
            <person name="Hansen M."/>
            <person name="Howarth C."/>
            <person name="Imamovic A."/>
            <person name="Larimer J."/>
            <person name="McCowen C."/>
            <person name="Montmayeur A."/>
            <person name="Murphy C."/>
            <person name="Neiman D."/>
            <person name="Pearson M."/>
            <person name="Priest M."/>
            <person name="Roberts A."/>
            <person name="Saif S."/>
            <person name="Shea T."/>
            <person name="Sisk P."/>
            <person name="Sykes S."/>
            <person name="Wortman J."/>
            <person name="Nusbaum C."/>
            <person name="Birren B."/>
        </authorList>
    </citation>
    <scope>NUCLEOTIDE SEQUENCE [LARGE SCALE GENOMIC DNA]</scope>
    <source>
        <strain evidence="2 3">ATCC 51267</strain>
    </source>
</reference>
<keyword evidence="3" id="KW-1185">Reference proteome</keyword>
<dbReference type="PROSITE" id="PS51831">
    <property type="entry name" value="HD"/>
    <property type="match status" value="1"/>
</dbReference>
<dbReference type="InterPro" id="IPR006674">
    <property type="entry name" value="HD_domain"/>
</dbReference>
<name>K9ERS2_9LACT</name>
<dbReference type="Proteomes" id="UP000009875">
    <property type="component" value="Unassembled WGS sequence"/>
</dbReference>
<dbReference type="PANTHER" id="PTHR33594:SF1">
    <property type="entry name" value="HD_PDEASE DOMAIN-CONTAINING PROTEIN"/>
    <property type="match status" value="1"/>
</dbReference>
<gene>
    <name evidence="2" type="ORF">HMPREF9698_00774</name>
</gene>
<proteinExistence type="predicted"/>
<dbReference type="Gene3D" id="1.10.472.50">
    <property type="entry name" value="HD-domain/PDEase-like"/>
    <property type="match status" value="1"/>
</dbReference>
<feature type="domain" description="HD" evidence="1">
    <location>
        <begin position="27"/>
        <end position="128"/>
    </location>
</feature>
<dbReference type="OrthoDB" id="9797344at2"/>
<organism evidence="2 3">
    <name type="scientific">Alloiococcus otitis ATCC 51267</name>
    <dbReference type="NCBI Taxonomy" id="883081"/>
    <lineage>
        <taxon>Bacteria</taxon>
        <taxon>Bacillati</taxon>
        <taxon>Bacillota</taxon>
        <taxon>Bacilli</taxon>
        <taxon>Lactobacillales</taxon>
        <taxon>Carnobacteriaceae</taxon>
        <taxon>Alloiococcus</taxon>
    </lineage>
</organism>
<dbReference type="STRING" id="883081.HMPREF9698_00774"/>
<dbReference type="RefSeq" id="WP_003777551.1">
    <property type="nucleotide sequence ID" value="NZ_JH992958.1"/>
</dbReference>
<dbReference type="SUPFAM" id="SSF109604">
    <property type="entry name" value="HD-domain/PDEase-like"/>
    <property type="match status" value="1"/>
</dbReference>
<accession>K9ERS2</accession>
<dbReference type="eggNOG" id="COG1418">
    <property type="taxonomic scope" value="Bacteria"/>
</dbReference>
<dbReference type="InterPro" id="IPR003607">
    <property type="entry name" value="HD/PDEase_dom"/>
</dbReference>
<dbReference type="Gene3D" id="1.20.58.1910">
    <property type="match status" value="1"/>
</dbReference>
<dbReference type="AlphaFoldDB" id="K9ERS2"/>
<evidence type="ECO:0000313" key="2">
    <source>
        <dbReference type="EMBL" id="EKU93657.1"/>
    </source>
</evidence>
<dbReference type="PATRIC" id="fig|883081.3.peg.771"/>
<dbReference type="HOGENOM" id="CLU_036524_2_2_9"/>
<protein>
    <recommendedName>
        <fullName evidence="1">HD domain-containing protein</fullName>
    </recommendedName>
</protein>
<dbReference type="CDD" id="cd00077">
    <property type="entry name" value="HDc"/>
    <property type="match status" value="1"/>
</dbReference>
<dbReference type="Pfam" id="PF01966">
    <property type="entry name" value="HD"/>
    <property type="match status" value="1"/>
</dbReference>
<dbReference type="SMART" id="SM00471">
    <property type="entry name" value="HDc"/>
    <property type="match status" value="1"/>
</dbReference>
<sequence>MSFSDQAIEETVNFVKSQTSREGTGHDWFHIQRVWQMACYIHSQEGEGDLFIVQMTALLHDLADEKLGDEEAGLEKIAYFLEGLGLSQSKMEQILACVQSISYHKQLAQESLSVEEQIVQDADRLDAMGAIGIARAFTYGGSLGQVIWDPASDPRLQDDSGDLAKATINHFYQKLLLLKDQMNTETGQALAQDRHQFMLTYLDQFYQELDRVEDPETPD</sequence>
<dbReference type="PANTHER" id="PTHR33594">
    <property type="entry name" value="SUPERFAMILY HYDROLASE, PUTATIVE (AFU_ORTHOLOGUE AFUA_1G03035)-RELATED"/>
    <property type="match status" value="1"/>
</dbReference>
<evidence type="ECO:0000259" key="1">
    <source>
        <dbReference type="PROSITE" id="PS51831"/>
    </source>
</evidence>
<comment type="caution">
    <text evidence="2">The sequence shown here is derived from an EMBL/GenBank/DDBJ whole genome shotgun (WGS) entry which is preliminary data.</text>
</comment>